<feature type="chain" id="PRO_5034083414" evidence="2">
    <location>
        <begin position="18"/>
        <end position="181"/>
    </location>
</feature>
<evidence type="ECO:0000313" key="3">
    <source>
        <dbReference type="EMBL" id="KAF7348356.1"/>
    </source>
</evidence>
<keyword evidence="3" id="KW-0808">Transferase</keyword>
<dbReference type="SUPFAM" id="SSF49503">
    <property type="entry name" value="Cupredoxins"/>
    <property type="match status" value="1"/>
</dbReference>
<dbReference type="PANTHER" id="PTHR34883:SF15">
    <property type="entry name" value="EXTRACELLULAR SERINE-RICH PROTEIN"/>
    <property type="match status" value="1"/>
</dbReference>
<evidence type="ECO:0000313" key="4">
    <source>
        <dbReference type="Proteomes" id="UP000623467"/>
    </source>
</evidence>
<dbReference type="OrthoDB" id="1921208at2759"/>
<feature type="region of interest" description="Disordered" evidence="1">
    <location>
        <begin position="137"/>
        <end position="159"/>
    </location>
</feature>
<gene>
    <name evidence="3" type="ORF">MSAN_01789600</name>
</gene>
<feature type="compositionally biased region" description="Low complexity" evidence="1">
    <location>
        <begin position="137"/>
        <end position="152"/>
    </location>
</feature>
<dbReference type="CDD" id="cd00920">
    <property type="entry name" value="Cupredoxin"/>
    <property type="match status" value="1"/>
</dbReference>
<evidence type="ECO:0000256" key="2">
    <source>
        <dbReference type="SAM" id="SignalP"/>
    </source>
</evidence>
<keyword evidence="2" id="KW-0732">Signal</keyword>
<keyword evidence="3" id="KW-0418">Kinase</keyword>
<dbReference type="Proteomes" id="UP000623467">
    <property type="component" value="Unassembled WGS sequence"/>
</dbReference>
<proteinExistence type="predicted"/>
<reference evidence="3" key="1">
    <citation type="submission" date="2020-05" db="EMBL/GenBank/DDBJ databases">
        <title>Mycena genomes resolve the evolution of fungal bioluminescence.</title>
        <authorList>
            <person name="Tsai I.J."/>
        </authorList>
    </citation>
    <scope>NUCLEOTIDE SEQUENCE</scope>
    <source>
        <strain evidence="3">160909Yilan</strain>
    </source>
</reference>
<comment type="caution">
    <text evidence="3">The sequence shown here is derived from an EMBL/GenBank/DDBJ whole genome shotgun (WGS) entry which is preliminary data.</text>
</comment>
<organism evidence="3 4">
    <name type="scientific">Mycena sanguinolenta</name>
    <dbReference type="NCBI Taxonomy" id="230812"/>
    <lineage>
        <taxon>Eukaryota</taxon>
        <taxon>Fungi</taxon>
        <taxon>Dikarya</taxon>
        <taxon>Basidiomycota</taxon>
        <taxon>Agaricomycotina</taxon>
        <taxon>Agaricomycetes</taxon>
        <taxon>Agaricomycetidae</taxon>
        <taxon>Agaricales</taxon>
        <taxon>Marasmiineae</taxon>
        <taxon>Mycenaceae</taxon>
        <taxon>Mycena</taxon>
    </lineage>
</organism>
<sequence length="181" mass="18206">MHFIALASLALASIVSAENIPVTVGGNGTTTYSPSNITAAVGDTIIFTFVAGNHTATQSTFPAPCTAKSGGMDSSFQFIASGAQPLEWNFTVNDTSAPLWFYCRQTGHCGKGMVFSVNAPSSGNTFDAFQTAAKQTANTTSTSTSSTGSASSTPPPNGALVTRTSAGLLAAAAGVVAGLLL</sequence>
<dbReference type="PANTHER" id="PTHR34883">
    <property type="entry name" value="SERINE-RICH PROTEIN, PUTATIVE-RELATED-RELATED"/>
    <property type="match status" value="1"/>
</dbReference>
<dbReference type="InterPro" id="IPR008972">
    <property type="entry name" value="Cupredoxin"/>
</dbReference>
<protein>
    <submittedName>
        <fullName evidence="3">Kinase-like protein</fullName>
    </submittedName>
</protein>
<dbReference type="AlphaFoldDB" id="A0A8H7CUE2"/>
<dbReference type="InterPro" id="IPR052953">
    <property type="entry name" value="Ser-rich/MCO-related"/>
</dbReference>
<accession>A0A8H7CUE2</accession>
<dbReference type="Gene3D" id="2.60.40.420">
    <property type="entry name" value="Cupredoxins - blue copper proteins"/>
    <property type="match status" value="1"/>
</dbReference>
<name>A0A8H7CUE2_9AGAR</name>
<keyword evidence="4" id="KW-1185">Reference proteome</keyword>
<feature type="signal peptide" evidence="2">
    <location>
        <begin position="1"/>
        <end position="17"/>
    </location>
</feature>
<evidence type="ECO:0000256" key="1">
    <source>
        <dbReference type="SAM" id="MobiDB-lite"/>
    </source>
</evidence>
<dbReference type="EMBL" id="JACAZH010000017">
    <property type="protein sequence ID" value="KAF7348356.1"/>
    <property type="molecule type" value="Genomic_DNA"/>
</dbReference>
<dbReference type="GO" id="GO:0016301">
    <property type="term" value="F:kinase activity"/>
    <property type="evidence" value="ECO:0007669"/>
    <property type="project" value="UniProtKB-KW"/>
</dbReference>